<dbReference type="EMBL" id="CP110418">
    <property type="protein sequence ID" value="UZG50652.1"/>
    <property type="molecule type" value="Genomic_DNA"/>
</dbReference>
<dbReference type="Proteomes" id="UP001164244">
    <property type="component" value="Chromosome"/>
</dbReference>
<dbReference type="AlphaFoldDB" id="A0AA46X2I7"/>
<evidence type="ECO:0000313" key="1">
    <source>
        <dbReference type="EMBL" id="UZG50652.1"/>
    </source>
</evidence>
<gene>
    <name evidence="1" type="ORF">OKW85_08160</name>
</gene>
<sequence length="71" mass="8059">MATFMQKDVLIEVISNVVGSVAYKVKTDNQDLLELLHLQDTLYGMKPEAINYEKELAFIKDKKAILESISN</sequence>
<dbReference type="RefSeq" id="WP_265137809.1">
    <property type="nucleotide sequence ID" value="NZ_CP110418.1"/>
</dbReference>
<protein>
    <submittedName>
        <fullName evidence="1">Uncharacterized protein</fullName>
    </submittedName>
</protein>
<proteinExistence type="predicted"/>
<reference evidence="1" key="1">
    <citation type="submission" date="2022-11" db="EMBL/GenBank/DDBJ databases">
        <title>Complete genome sequence of Veillonella rogosae KCOM 3468 isolated from human Subgingival dental plaque of Chronic peridontitis Lesion.</title>
        <authorList>
            <person name="Park S.-N."/>
            <person name="Lim Y.K."/>
            <person name="Kook J.-K."/>
        </authorList>
    </citation>
    <scope>NUCLEOTIDE SEQUENCE</scope>
    <source>
        <strain evidence="1">KCOM 3468</strain>
    </source>
</reference>
<accession>A0AA46X2I7</accession>
<evidence type="ECO:0000313" key="2">
    <source>
        <dbReference type="Proteomes" id="UP001164244"/>
    </source>
</evidence>
<name>A0AA46X2I7_9FIRM</name>
<organism evidence="1 2">
    <name type="scientific">Veillonella rogosae</name>
    <dbReference type="NCBI Taxonomy" id="423477"/>
    <lineage>
        <taxon>Bacteria</taxon>
        <taxon>Bacillati</taxon>
        <taxon>Bacillota</taxon>
        <taxon>Negativicutes</taxon>
        <taxon>Veillonellales</taxon>
        <taxon>Veillonellaceae</taxon>
        <taxon>Veillonella</taxon>
    </lineage>
</organism>
<dbReference type="KEGG" id="vrg:OKW85_08160"/>